<organism evidence="1 2">
    <name type="scientific">Leptospira santarosai str. CBC1416</name>
    <dbReference type="NCBI Taxonomy" id="1193059"/>
    <lineage>
        <taxon>Bacteria</taxon>
        <taxon>Pseudomonadati</taxon>
        <taxon>Spirochaetota</taxon>
        <taxon>Spirochaetia</taxon>
        <taxon>Leptospirales</taxon>
        <taxon>Leptospiraceae</taxon>
        <taxon>Leptospira</taxon>
    </lineage>
</organism>
<proteinExistence type="predicted"/>
<dbReference type="AlphaFoldDB" id="M6W8W8"/>
<evidence type="ECO:0000313" key="2">
    <source>
        <dbReference type="Proteomes" id="UP000012149"/>
    </source>
</evidence>
<dbReference type="EMBL" id="AKWE02000086">
    <property type="protein sequence ID" value="EMO58203.1"/>
    <property type="molecule type" value="Genomic_DNA"/>
</dbReference>
<evidence type="ECO:0000313" key="1">
    <source>
        <dbReference type="EMBL" id="EMO58203.1"/>
    </source>
</evidence>
<accession>M6W8W8</accession>
<protein>
    <submittedName>
        <fullName evidence="1">Uncharacterized protein</fullName>
    </submittedName>
</protein>
<sequence>MHRSHLVRDDRKRCHITFSVRKSYAEDFFRETSRPALSRLKLCFLQSNEA</sequence>
<comment type="caution">
    <text evidence="1">The sequence shown here is derived from an EMBL/GenBank/DDBJ whole genome shotgun (WGS) entry which is preliminary data.</text>
</comment>
<dbReference type="Proteomes" id="UP000012149">
    <property type="component" value="Unassembled WGS sequence"/>
</dbReference>
<reference evidence="1 2" key="1">
    <citation type="submission" date="2013-01" db="EMBL/GenBank/DDBJ databases">
        <authorList>
            <person name="Harkins D.M."/>
            <person name="Durkin A.S."/>
            <person name="Brinkac L.M."/>
            <person name="Haft D.H."/>
            <person name="Selengut J.D."/>
            <person name="Sanka R."/>
            <person name="DePew J."/>
            <person name="Purushe J."/>
            <person name="Matthias M.A."/>
            <person name="Vinetz J.M."/>
            <person name="Sutton G.G."/>
            <person name="Nierman W.C."/>
            <person name="Fouts D.E."/>
        </authorList>
    </citation>
    <scope>NUCLEOTIDE SEQUENCE [LARGE SCALE GENOMIC DNA]</scope>
    <source>
        <strain evidence="1 2">CBC1416</strain>
    </source>
</reference>
<gene>
    <name evidence="1" type="ORF">LEP1GSC161_1555</name>
</gene>
<name>M6W8W8_9LEPT</name>